<dbReference type="Proteomes" id="UP000887578">
    <property type="component" value="Unplaced"/>
</dbReference>
<dbReference type="Gene3D" id="3.30.710.10">
    <property type="entry name" value="Potassium Channel Kv1.1, Chain A"/>
    <property type="match status" value="1"/>
</dbReference>
<sequence>MKLHNKFCNADGDGKHFTTRQLFFDPKNGYFINGKLTLKLRGTLKCDGGNGIISGHTIGQLFYAKGDKDFTFEVDDEEIKAHKFILRERSPKFAAMFDSGKKEAIQNKVKIEGFPLVIVDAAIQICYDCEIKDCGINYFFSIDEFLLLLKFSDVYDIAHVKTYAESHLADRITQNNVCRLANAAVEFHAEKLQLCCINSLTKYLKNSTAVADFDSLDVAFKAEIATKAFCHVISSVF</sequence>
<organism evidence="2 3">
    <name type="scientific">Panagrolaimus davidi</name>
    <dbReference type="NCBI Taxonomy" id="227884"/>
    <lineage>
        <taxon>Eukaryota</taxon>
        <taxon>Metazoa</taxon>
        <taxon>Ecdysozoa</taxon>
        <taxon>Nematoda</taxon>
        <taxon>Chromadorea</taxon>
        <taxon>Rhabditida</taxon>
        <taxon>Tylenchina</taxon>
        <taxon>Panagrolaimomorpha</taxon>
        <taxon>Panagrolaimoidea</taxon>
        <taxon>Panagrolaimidae</taxon>
        <taxon>Panagrolaimus</taxon>
    </lineage>
</organism>
<dbReference type="WBParaSite" id="PDA_v2.g29617.t1">
    <property type="protein sequence ID" value="PDA_v2.g29617.t1"/>
    <property type="gene ID" value="PDA_v2.g29617"/>
</dbReference>
<protein>
    <submittedName>
        <fullName evidence="3">BTB domain-containing protein</fullName>
    </submittedName>
</protein>
<dbReference type="InterPro" id="IPR000210">
    <property type="entry name" value="BTB/POZ_dom"/>
</dbReference>
<name>A0A914QQH1_9BILA</name>
<dbReference type="Pfam" id="PF00651">
    <property type="entry name" value="BTB"/>
    <property type="match status" value="1"/>
</dbReference>
<dbReference type="PANTHER" id="PTHR24413">
    <property type="entry name" value="SPECKLE-TYPE POZ PROTEIN"/>
    <property type="match status" value="1"/>
</dbReference>
<dbReference type="InterPro" id="IPR011333">
    <property type="entry name" value="SKP1/BTB/POZ_sf"/>
</dbReference>
<dbReference type="SUPFAM" id="SSF54695">
    <property type="entry name" value="POZ domain"/>
    <property type="match status" value="1"/>
</dbReference>
<evidence type="ECO:0000259" key="1">
    <source>
        <dbReference type="PROSITE" id="PS50097"/>
    </source>
</evidence>
<evidence type="ECO:0000313" key="2">
    <source>
        <dbReference type="Proteomes" id="UP000887578"/>
    </source>
</evidence>
<feature type="domain" description="BTB" evidence="1">
    <location>
        <begin position="68"/>
        <end position="151"/>
    </location>
</feature>
<dbReference type="CDD" id="cd18186">
    <property type="entry name" value="BTB_POZ_ZBTB_KLHL-like"/>
    <property type="match status" value="1"/>
</dbReference>
<proteinExistence type="predicted"/>
<dbReference type="AlphaFoldDB" id="A0A914QQH1"/>
<keyword evidence="2" id="KW-1185">Reference proteome</keyword>
<reference evidence="3" key="1">
    <citation type="submission" date="2022-11" db="UniProtKB">
        <authorList>
            <consortium name="WormBaseParasite"/>
        </authorList>
    </citation>
    <scope>IDENTIFICATION</scope>
</reference>
<dbReference type="PROSITE" id="PS50097">
    <property type="entry name" value="BTB"/>
    <property type="match status" value="1"/>
</dbReference>
<dbReference type="SMART" id="SM00225">
    <property type="entry name" value="BTB"/>
    <property type="match status" value="1"/>
</dbReference>
<accession>A0A914QQH1</accession>
<evidence type="ECO:0000313" key="3">
    <source>
        <dbReference type="WBParaSite" id="PDA_v2.g29617.t1"/>
    </source>
</evidence>